<keyword evidence="5" id="KW-1185">Reference proteome</keyword>
<evidence type="ECO:0000259" key="3">
    <source>
        <dbReference type="PROSITE" id="PS50041"/>
    </source>
</evidence>
<dbReference type="GO" id="GO:0030246">
    <property type="term" value="F:carbohydrate binding"/>
    <property type="evidence" value="ECO:0007669"/>
    <property type="project" value="UniProtKB-KW"/>
</dbReference>
<reference evidence="4" key="2">
    <citation type="submission" date="2025-09" db="UniProtKB">
        <authorList>
            <consortium name="Ensembl"/>
        </authorList>
    </citation>
    <scope>IDENTIFICATION</scope>
</reference>
<dbReference type="SUPFAM" id="SSF56436">
    <property type="entry name" value="C-type lectin-like"/>
    <property type="match status" value="1"/>
</dbReference>
<keyword evidence="2" id="KW-1015">Disulfide bond</keyword>
<keyword evidence="1" id="KW-0430">Lectin</keyword>
<name>A0A673KJM4_9TELE</name>
<dbReference type="Proteomes" id="UP000472270">
    <property type="component" value="Unassembled WGS sequence"/>
</dbReference>
<evidence type="ECO:0000256" key="2">
    <source>
        <dbReference type="ARBA" id="ARBA00023157"/>
    </source>
</evidence>
<dbReference type="SMART" id="SM00034">
    <property type="entry name" value="CLECT"/>
    <property type="match status" value="1"/>
</dbReference>
<dbReference type="PANTHER" id="PTHR46746:SF9">
    <property type="entry name" value="CD209 ANTIGEN-LIKE PROTEIN C-LIKE"/>
    <property type="match status" value="1"/>
</dbReference>
<dbReference type="Gene3D" id="3.10.100.10">
    <property type="entry name" value="Mannose-Binding Protein A, subunit A"/>
    <property type="match status" value="1"/>
</dbReference>
<proteinExistence type="predicted"/>
<dbReference type="PROSITE" id="PS00615">
    <property type="entry name" value="C_TYPE_LECTIN_1"/>
    <property type="match status" value="1"/>
</dbReference>
<dbReference type="InterPro" id="IPR051379">
    <property type="entry name" value="C-type_Lectin_Receptor_IMM"/>
</dbReference>
<evidence type="ECO:0000313" key="5">
    <source>
        <dbReference type="Proteomes" id="UP000472270"/>
    </source>
</evidence>
<dbReference type="Ensembl" id="ENSSRHT00000064760.1">
    <property type="protein sequence ID" value="ENSSRHP00000063011.1"/>
    <property type="gene ID" value="ENSSRHG00000031399.1"/>
</dbReference>
<protein>
    <recommendedName>
        <fullName evidence="3">C-type lectin domain-containing protein</fullName>
    </recommendedName>
</protein>
<dbReference type="PROSITE" id="PS50041">
    <property type="entry name" value="C_TYPE_LECTIN_2"/>
    <property type="match status" value="1"/>
</dbReference>
<organism evidence="4 5">
    <name type="scientific">Sinocyclocheilus rhinocerous</name>
    <dbReference type="NCBI Taxonomy" id="307959"/>
    <lineage>
        <taxon>Eukaryota</taxon>
        <taxon>Metazoa</taxon>
        <taxon>Chordata</taxon>
        <taxon>Craniata</taxon>
        <taxon>Vertebrata</taxon>
        <taxon>Euteleostomi</taxon>
        <taxon>Actinopterygii</taxon>
        <taxon>Neopterygii</taxon>
        <taxon>Teleostei</taxon>
        <taxon>Ostariophysi</taxon>
        <taxon>Cypriniformes</taxon>
        <taxon>Cyprinidae</taxon>
        <taxon>Cyprininae</taxon>
        <taxon>Sinocyclocheilus</taxon>
    </lineage>
</organism>
<accession>A0A673KJM4</accession>
<dbReference type="InterPro" id="IPR016186">
    <property type="entry name" value="C-type_lectin-like/link_sf"/>
</dbReference>
<dbReference type="Pfam" id="PF00059">
    <property type="entry name" value="Lectin_C"/>
    <property type="match status" value="1"/>
</dbReference>
<dbReference type="InterPro" id="IPR001304">
    <property type="entry name" value="C-type_lectin-like"/>
</dbReference>
<evidence type="ECO:0000256" key="1">
    <source>
        <dbReference type="ARBA" id="ARBA00022734"/>
    </source>
</evidence>
<evidence type="ECO:0000313" key="4">
    <source>
        <dbReference type="Ensembl" id="ENSSRHP00000063011.1"/>
    </source>
</evidence>
<dbReference type="PANTHER" id="PTHR46746">
    <property type="entry name" value="KILLER CELL LECTIN-LIKE RECEPTOR SUBFAMILY F MEMBER 2"/>
    <property type="match status" value="1"/>
</dbReference>
<sequence>TSSFDLGSVLFCCFSLTYYSRGKNGWKLNQSSCYYISSEKKSWTESKRYCMERGAVFFFSTCQDFVRKMSDGADVCIGLTDVDVENTWKWVDGISYHTESKPNGKRGENCALTYKSWWNDYPCSETFKWICEKKVLK</sequence>
<dbReference type="AlphaFoldDB" id="A0A673KJM4"/>
<reference evidence="4" key="1">
    <citation type="submission" date="2025-08" db="UniProtKB">
        <authorList>
            <consortium name="Ensembl"/>
        </authorList>
    </citation>
    <scope>IDENTIFICATION</scope>
</reference>
<feature type="domain" description="C-type lectin" evidence="3">
    <location>
        <begin position="29"/>
        <end position="132"/>
    </location>
</feature>
<dbReference type="InterPro" id="IPR018378">
    <property type="entry name" value="C-type_lectin_CS"/>
</dbReference>
<dbReference type="InterPro" id="IPR016187">
    <property type="entry name" value="CTDL_fold"/>
</dbReference>